<evidence type="ECO:0000256" key="1">
    <source>
        <dbReference type="SAM" id="MobiDB-lite"/>
    </source>
</evidence>
<evidence type="ECO:0000313" key="2">
    <source>
        <dbReference type="EMBL" id="KAJ7717359.1"/>
    </source>
</evidence>
<proteinExistence type="predicted"/>
<evidence type="ECO:0000313" key="3">
    <source>
        <dbReference type="Proteomes" id="UP001215598"/>
    </source>
</evidence>
<dbReference type="Proteomes" id="UP001215598">
    <property type="component" value="Unassembled WGS sequence"/>
</dbReference>
<feature type="region of interest" description="Disordered" evidence="1">
    <location>
        <begin position="1"/>
        <end position="23"/>
    </location>
</feature>
<name>A0AAD7HCV2_9AGAR</name>
<dbReference type="AlphaFoldDB" id="A0AAD7HCV2"/>
<dbReference type="EMBL" id="JARKIB010000278">
    <property type="protein sequence ID" value="KAJ7717359.1"/>
    <property type="molecule type" value="Genomic_DNA"/>
</dbReference>
<protein>
    <submittedName>
        <fullName evidence="2">Uncharacterized protein</fullName>
    </submittedName>
</protein>
<reference evidence="2" key="1">
    <citation type="submission" date="2023-03" db="EMBL/GenBank/DDBJ databases">
        <title>Massive genome expansion in bonnet fungi (Mycena s.s.) driven by repeated elements and novel gene families across ecological guilds.</title>
        <authorList>
            <consortium name="Lawrence Berkeley National Laboratory"/>
            <person name="Harder C.B."/>
            <person name="Miyauchi S."/>
            <person name="Viragh M."/>
            <person name="Kuo A."/>
            <person name="Thoen E."/>
            <person name="Andreopoulos B."/>
            <person name="Lu D."/>
            <person name="Skrede I."/>
            <person name="Drula E."/>
            <person name="Henrissat B."/>
            <person name="Morin E."/>
            <person name="Kohler A."/>
            <person name="Barry K."/>
            <person name="LaButti K."/>
            <person name="Morin E."/>
            <person name="Salamov A."/>
            <person name="Lipzen A."/>
            <person name="Mereny Z."/>
            <person name="Hegedus B."/>
            <person name="Baldrian P."/>
            <person name="Stursova M."/>
            <person name="Weitz H."/>
            <person name="Taylor A."/>
            <person name="Grigoriev I.V."/>
            <person name="Nagy L.G."/>
            <person name="Martin F."/>
            <person name="Kauserud H."/>
        </authorList>
    </citation>
    <scope>NUCLEOTIDE SEQUENCE</scope>
    <source>
        <strain evidence="2">CBHHK182m</strain>
    </source>
</reference>
<organism evidence="2 3">
    <name type="scientific">Mycena metata</name>
    <dbReference type="NCBI Taxonomy" id="1033252"/>
    <lineage>
        <taxon>Eukaryota</taxon>
        <taxon>Fungi</taxon>
        <taxon>Dikarya</taxon>
        <taxon>Basidiomycota</taxon>
        <taxon>Agaricomycotina</taxon>
        <taxon>Agaricomycetes</taxon>
        <taxon>Agaricomycetidae</taxon>
        <taxon>Agaricales</taxon>
        <taxon>Marasmiineae</taxon>
        <taxon>Mycenaceae</taxon>
        <taxon>Mycena</taxon>
    </lineage>
</organism>
<comment type="caution">
    <text evidence="2">The sequence shown here is derived from an EMBL/GenBank/DDBJ whole genome shotgun (WGS) entry which is preliminary data.</text>
</comment>
<sequence length="457" mass="51536">MGHRWTLSFHGSADGDRESQGDTNERNATFLAQLLLKHLQPLLQNLRYDILKHLPVAAKVADVEINTAELLCSNVEIDPAKLPRLQPKLQTLRFNVLQHPLVIVTAANVEIDPAKLPRCLLKWLQPKLQPLRFNVLQHPPAVVTAANVEIDPAKLPRLQPLRFNVLQHPPAVVTVAYVEIDPAKLPRLHPKLQTLRLDVVQHPPAVVTVADIEVDPAKLPRLHPKLQTLRLDVVQHPPAVVTVADVEIDPAKLPRVASSKTSNPSFGRRTAPPAVVTVADVEIDPAKLPRLHPRLQTLRLDVVQHPPAVVTVADVEIDPAKLPRTVRRTVTETSRARGKWFGLMTRKQSSLLNKLLKPIQTRRLLHRYDYFKPSNVLNVLKYRGPQRSPSILPSSIHHQAHSSPEIIKIQALPRSQSAIVDSWDFKNEDRIEVCPLDREAGECKEDRRQEMENRKHH</sequence>
<accession>A0AAD7HCV2</accession>
<gene>
    <name evidence="2" type="ORF">B0H16DRAFT_1701016</name>
</gene>
<keyword evidence="3" id="KW-1185">Reference proteome</keyword>
<feature type="compositionally biased region" description="Basic and acidic residues" evidence="1">
    <location>
        <begin position="13"/>
        <end position="23"/>
    </location>
</feature>